<dbReference type="EMBL" id="JBGFUD010003649">
    <property type="protein sequence ID" value="MFH4978909.1"/>
    <property type="molecule type" value="Genomic_DNA"/>
</dbReference>
<keyword evidence="3" id="KW-1185">Reference proteome</keyword>
<dbReference type="InterPro" id="IPR006775">
    <property type="entry name" value="GH116_catalytic"/>
</dbReference>
<comment type="caution">
    <text evidence="2">The sequence shown here is derived from an EMBL/GenBank/DDBJ whole genome shotgun (WGS) entry which is preliminary data.</text>
</comment>
<name>A0ABD6EL79_9BILA</name>
<evidence type="ECO:0000259" key="1">
    <source>
        <dbReference type="Pfam" id="PF04685"/>
    </source>
</evidence>
<reference evidence="2 3" key="1">
    <citation type="submission" date="2024-08" db="EMBL/GenBank/DDBJ databases">
        <title>Gnathostoma spinigerum genome.</title>
        <authorList>
            <person name="Gonzalez-Bertolin B."/>
            <person name="Monzon S."/>
            <person name="Zaballos A."/>
            <person name="Jimenez P."/>
            <person name="Dekumyoy P."/>
            <person name="Varona S."/>
            <person name="Cuesta I."/>
            <person name="Sumanam S."/>
            <person name="Adisakwattana P."/>
            <person name="Gasser R.B."/>
            <person name="Hernandez-Gonzalez A."/>
            <person name="Young N.D."/>
            <person name="Perteguer M.J."/>
        </authorList>
    </citation>
    <scope>NUCLEOTIDE SEQUENCE [LARGE SCALE GENOMIC DNA]</scope>
    <source>
        <strain evidence="2">AL3</strain>
        <tissue evidence="2">Liver</tissue>
    </source>
</reference>
<sequence length="94" mass="10385">MADQSCGVWFLDSASPPLAKKLLPAEYVQSALNVIYNYNVLRFANGKLGTVNGMRRNGKVDRNYIQADEMWTGVTYALCTCCILDSAGPYTARI</sequence>
<dbReference type="PANTHER" id="PTHR12654:SF2">
    <property type="entry name" value="NON-LYSOSOMAL GLUCOSYLCERAMIDASE"/>
    <property type="match status" value="1"/>
</dbReference>
<dbReference type="Pfam" id="PF04685">
    <property type="entry name" value="DUF608"/>
    <property type="match status" value="1"/>
</dbReference>
<protein>
    <recommendedName>
        <fullName evidence="1">Glycosyl-hydrolase family 116 catalytic region domain-containing protein</fullName>
    </recommendedName>
</protein>
<dbReference type="AlphaFoldDB" id="A0ABD6EL79"/>
<proteinExistence type="predicted"/>
<dbReference type="InterPro" id="IPR052566">
    <property type="entry name" value="Non-lysos_glucosylceramidase"/>
</dbReference>
<evidence type="ECO:0000313" key="3">
    <source>
        <dbReference type="Proteomes" id="UP001608902"/>
    </source>
</evidence>
<organism evidence="2 3">
    <name type="scientific">Gnathostoma spinigerum</name>
    <dbReference type="NCBI Taxonomy" id="75299"/>
    <lineage>
        <taxon>Eukaryota</taxon>
        <taxon>Metazoa</taxon>
        <taxon>Ecdysozoa</taxon>
        <taxon>Nematoda</taxon>
        <taxon>Chromadorea</taxon>
        <taxon>Rhabditida</taxon>
        <taxon>Spirurina</taxon>
        <taxon>Gnathostomatomorpha</taxon>
        <taxon>Gnathostomatoidea</taxon>
        <taxon>Gnathostomatidae</taxon>
        <taxon>Gnathostoma</taxon>
    </lineage>
</organism>
<gene>
    <name evidence="2" type="ORF">AB6A40_005618</name>
</gene>
<accession>A0ABD6EL79</accession>
<dbReference type="PANTHER" id="PTHR12654">
    <property type="entry name" value="BILE ACID BETA-GLUCOSIDASE-RELATED"/>
    <property type="match status" value="1"/>
</dbReference>
<dbReference type="Proteomes" id="UP001608902">
    <property type="component" value="Unassembled WGS sequence"/>
</dbReference>
<evidence type="ECO:0000313" key="2">
    <source>
        <dbReference type="EMBL" id="MFH4978909.1"/>
    </source>
</evidence>
<feature type="domain" description="Glycosyl-hydrolase family 116 catalytic region" evidence="1">
    <location>
        <begin position="1"/>
        <end position="84"/>
    </location>
</feature>